<accession>A0ACC6KM23</accession>
<evidence type="ECO:0000313" key="2">
    <source>
        <dbReference type="Proteomes" id="UP001252370"/>
    </source>
</evidence>
<evidence type="ECO:0000313" key="1">
    <source>
        <dbReference type="EMBL" id="MDR6753451.1"/>
    </source>
</evidence>
<gene>
    <name evidence="1" type="ORF">J2Y01_003974</name>
</gene>
<proteinExistence type="predicted"/>
<dbReference type="EMBL" id="JAVDTP010000014">
    <property type="protein sequence ID" value="MDR6753451.1"/>
    <property type="molecule type" value="Genomic_DNA"/>
</dbReference>
<reference evidence="1" key="1">
    <citation type="submission" date="2023-07" db="EMBL/GenBank/DDBJ databases">
        <title>Sorghum-associated microbial communities from plants grown in Nebraska, USA.</title>
        <authorList>
            <person name="Schachtman D."/>
        </authorList>
    </citation>
    <scope>NUCLEOTIDE SEQUENCE</scope>
    <source>
        <strain evidence="1">BE73</strain>
    </source>
</reference>
<name>A0ACC6KM23_9DEIO</name>
<organism evidence="1 2">
    <name type="scientific">Deinococcus soli</name>
    <name type="common">ex Cha et al. 2016</name>
    <dbReference type="NCBI Taxonomy" id="1309411"/>
    <lineage>
        <taxon>Bacteria</taxon>
        <taxon>Thermotogati</taxon>
        <taxon>Deinococcota</taxon>
        <taxon>Deinococci</taxon>
        <taxon>Deinococcales</taxon>
        <taxon>Deinococcaceae</taxon>
        <taxon>Deinococcus</taxon>
    </lineage>
</organism>
<keyword evidence="2" id="KW-1185">Reference proteome</keyword>
<comment type="caution">
    <text evidence="1">The sequence shown here is derived from an EMBL/GenBank/DDBJ whole genome shotgun (WGS) entry which is preliminary data.</text>
</comment>
<dbReference type="Proteomes" id="UP001252370">
    <property type="component" value="Unassembled WGS sequence"/>
</dbReference>
<sequence length="64" mass="6972">MNLPFPVNQNGECPYCLMDVHDCQCSWCTVCGRHDSDCRCHDCPLCGGPASGCLCDPTHIPSEV</sequence>
<protein>
    <submittedName>
        <fullName evidence="1">DTW domain-containing protein YfiP</fullName>
    </submittedName>
</protein>